<evidence type="ECO:0000256" key="4">
    <source>
        <dbReference type="ARBA" id="ARBA00022617"/>
    </source>
</evidence>
<evidence type="ECO:0000256" key="3">
    <source>
        <dbReference type="ARBA" id="ARBA00010617"/>
    </source>
</evidence>
<evidence type="ECO:0000256" key="6">
    <source>
        <dbReference type="ARBA" id="ARBA00022723"/>
    </source>
</evidence>
<evidence type="ECO:0000256" key="7">
    <source>
        <dbReference type="ARBA" id="ARBA00022989"/>
    </source>
</evidence>
<dbReference type="InterPro" id="IPR036396">
    <property type="entry name" value="Cyt_P450_sf"/>
</dbReference>
<keyword evidence="10" id="KW-0503">Monooxygenase</keyword>
<dbReference type="PROSITE" id="PS00086">
    <property type="entry name" value="CYTOCHROME_P450"/>
    <property type="match status" value="2"/>
</dbReference>
<evidence type="ECO:0000256" key="2">
    <source>
        <dbReference type="ARBA" id="ARBA00004370"/>
    </source>
</evidence>
<sequence>MKQIPMDFHLPSLVPFVVASLAFSLFLYSIFLKSRKAVRKLPPQAGGAWPIIGHLPLLVRSSEPLHVVIAQLADTYGPIFTFMFGVKRTLVLSSSEMAKECLKTYDKVFASRVSSLASEILGYNYAFFPFSSYGYYFSHVQKMVMAEVLSPHRVEMLKHLRESEVSASMKEIYDRWTKNNKSSGSDKVVVPMKDWFAEINQNVVFRMIIGKRISEATNYTHGDLIGREVFKDWLRLNATFVLSDALPFLRWLDLGGHEKTMRKVAKEVDQVLQGWLEEHKQKKKRTVSNGVKGDEEERDFMDLMLSVLDDAKVTNSFEADIINKATSLSLLLAGVDVTTGTLTWALSLLLNSPKTLKKVQEEIDQNIGRERAVKESDVDNLVYLQAVIKETLRLYPPGPTLLPHASNEDCVLAGYHIPANTRVLVNVWKIHRDPKVWPDPNEFRPERFFTTHSYIDIKGQDFELIPFGSGRRMCAGIALALRIMPLTLASLLHGFEIATPTGEPVDMRESMEFTNHRTSQLDVLLTPRLPAQVYEEYASLAFSLFLYSIIFKSRKAVRKLPPQARSAWPIIGHLPLLVRSSEPLHVVIAQLADTYGPIFTFMFGVKRTLVLSSSEMAKECLKTYDKVFASRVSSLASEILGYNYAFFPFSSYGYYFSHVQKMVMAEVLSPHRVEMLKHFRESEVSASMKEIYDRWTKNNKSSGSDKVVVQMKDWFADINQNVVFRMIIGKRISEATNYTHGDLIGSDVFKDWLRLNATFVLSDALPFLRWLDLGGHEKTMRKVAKEVDQVLQGWLEEHKQKKKRTVSSGVKDDEEERDFMDLMLSVLDDAKVTNSFEADIINKATSLSLLLAGVDVTTGTLTWALSLLLNSPKTLKKVQEEIDQNIGRERAVKESDVDNLVYLQAVIKETLRLYPPGPTLLPHASNEDCVLAGYHIPANTRVLVNVWKIHRDPKVWPDPNEFRPERFFTTHSDIDVKGQDFELIPFGSGRRMCAGIALALRIMPLTLASLLHGFEIATPTGEPVDMRESMEFTNHRTSQLEVLLTPRLSAQVYEEYGK</sequence>
<name>A0A498JZN0_MALDO</name>
<dbReference type="InterPro" id="IPR002401">
    <property type="entry name" value="Cyt_P450_E_grp-I"/>
</dbReference>
<evidence type="ECO:0000256" key="9">
    <source>
        <dbReference type="ARBA" id="ARBA00023004"/>
    </source>
</evidence>
<keyword evidence="4 12" id="KW-0349">Heme</keyword>
<dbReference type="PRINTS" id="PR00463">
    <property type="entry name" value="EP450I"/>
</dbReference>
<dbReference type="GO" id="GO:0004497">
    <property type="term" value="F:monooxygenase activity"/>
    <property type="evidence" value="ECO:0007669"/>
    <property type="project" value="UniProtKB-KW"/>
</dbReference>
<dbReference type="PANTHER" id="PTHR47947:SF26">
    <property type="entry name" value="CYTOCHROME P450"/>
    <property type="match status" value="1"/>
</dbReference>
<dbReference type="AlphaFoldDB" id="A0A498JZN0"/>
<dbReference type="EMBL" id="RDQH01000330">
    <property type="protein sequence ID" value="RXI00811.1"/>
    <property type="molecule type" value="Genomic_DNA"/>
</dbReference>
<keyword evidence="9 12" id="KW-0408">Iron</keyword>
<dbReference type="SUPFAM" id="SSF48264">
    <property type="entry name" value="Cytochrome P450"/>
    <property type="match status" value="2"/>
</dbReference>
<accession>A0A498JZN0</accession>
<dbReference type="Pfam" id="PF00067">
    <property type="entry name" value="p450"/>
    <property type="match status" value="2"/>
</dbReference>
<keyword evidence="15" id="KW-1185">Reference proteome</keyword>
<dbReference type="InterPro" id="IPR017972">
    <property type="entry name" value="Cyt_P450_CS"/>
</dbReference>
<comment type="subcellular location">
    <subcellularLocation>
        <location evidence="2">Membrane</location>
    </subcellularLocation>
</comment>
<keyword evidence="5 13" id="KW-0812">Transmembrane</keyword>
<evidence type="ECO:0000256" key="13">
    <source>
        <dbReference type="SAM" id="Phobius"/>
    </source>
</evidence>
<evidence type="ECO:0000256" key="12">
    <source>
        <dbReference type="PIRSR" id="PIRSR602401-1"/>
    </source>
</evidence>
<comment type="similarity">
    <text evidence="3">Belongs to the cytochrome P450 family.</text>
</comment>
<dbReference type="FunFam" id="1.10.630.10:FF:000026">
    <property type="entry name" value="Cytochrome P450 82C4"/>
    <property type="match status" value="2"/>
</dbReference>
<evidence type="ECO:0000313" key="14">
    <source>
        <dbReference type="EMBL" id="RXI00811.1"/>
    </source>
</evidence>
<feature type="transmembrane region" description="Helical" evidence="13">
    <location>
        <begin position="12"/>
        <end position="31"/>
    </location>
</feature>
<dbReference type="STRING" id="3750.A0A498JZN0"/>
<evidence type="ECO:0008006" key="16">
    <source>
        <dbReference type="Google" id="ProtNLM"/>
    </source>
</evidence>
<reference evidence="14 15" key="1">
    <citation type="submission" date="2018-10" db="EMBL/GenBank/DDBJ databases">
        <title>A high-quality apple genome assembly.</title>
        <authorList>
            <person name="Hu J."/>
        </authorList>
    </citation>
    <scope>NUCLEOTIDE SEQUENCE [LARGE SCALE GENOMIC DNA]</scope>
    <source>
        <strain evidence="15">cv. HFTH1</strain>
        <tissue evidence="14">Young leaf</tissue>
    </source>
</reference>
<dbReference type="GO" id="GO:0016705">
    <property type="term" value="F:oxidoreductase activity, acting on paired donors, with incorporation or reduction of molecular oxygen"/>
    <property type="evidence" value="ECO:0007669"/>
    <property type="project" value="InterPro"/>
</dbReference>
<keyword evidence="7 13" id="KW-1133">Transmembrane helix</keyword>
<evidence type="ECO:0000256" key="8">
    <source>
        <dbReference type="ARBA" id="ARBA00023002"/>
    </source>
</evidence>
<keyword evidence="6 12" id="KW-0479">Metal-binding</keyword>
<keyword evidence="8" id="KW-0560">Oxidoreductase</keyword>
<dbReference type="GO" id="GO:0020037">
    <property type="term" value="F:heme binding"/>
    <property type="evidence" value="ECO:0007669"/>
    <property type="project" value="InterPro"/>
</dbReference>
<dbReference type="GO" id="GO:0005506">
    <property type="term" value="F:iron ion binding"/>
    <property type="evidence" value="ECO:0007669"/>
    <property type="project" value="InterPro"/>
</dbReference>
<proteinExistence type="inferred from homology"/>
<dbReference type="GO" id="GO:0016020">
    <property type="term" value="C:membrane"/>
    <property type="evidence" value="ECO:0007669"/>
    <property type="project" value="UniProtKB-SubCell"/>
</dbReference>
<dbReference type="InterPro" id="IPR001128">
    <property type="entry name" value="Cyt_P450"/>
</dbReference>
<dbReference type="PANTHER" id="PTHR47947">
    <property type="entry name" value="CYTOCHROME P450 82C3-RELATED"/>
    <property type="match status" value="1"/>
</dbReference>
<gene>
    <name evidence="14" type="ORF">DVH24_001045</name>
</gene>
<dbReference type="Gene3D" id="1.10.630.10">
    <property type="entry name" value="Cytochrome P450"/>
    <property type="match status" value="2"/>
</dbReference>
<protein>
    <recommendedName>
        <fullName evidence="16">Cytochrome P450</fullName>
    </recommendedName>
</protein>
<comment type="cofactor">
    <cofactor evidence="1 12">
        <name>heme</name>
        <dbReference type="ChEBI" id="CHEBI:30413"/>
    </cofactor>
</comment>
<comment type="caution">
    <text evidence="14">The sequence shown here is derived from an EMBL/GenBank/DDBJ whole genome shotgun (WGS) entry which is preliminary data.</text>
</comment>
<organism evidence="14 15">
    <name type="scientific">Malus domestica</name>
    <name type="common">Apple</name>
    <name type="synonym">Pyrus malus</name>
    <dbReference type="NCBI Taxonomy" id="3750"/>
    <lineage>
        <taxon>Eukaryota</taxon>
        <taxon>Viridiplantae</taxon>
        <taxon>Streptophyta</taxon>
        <taxon>Embryophyta</taxon>
        <taxon>Tracheophyta</taxon>
        <taxon>Spermatophyta</taxon>
        <taxon>Magnoliopsida</taxon>
        <taxon>eudicotyledons</taxon>
        <taxon>Gunneridae</taxon>
        <taxon>Pentapetalae</taxon>
        <taxon>rosids</taxon>
        <taxon>fabids</taxon>
        <taxon>Rosales</taxon>
        <taxon>Rosaceae</taxon>
        <taxon>Amygdaloideae</taxon>
        <taxon>Maleae</taxon>
        <taxon>Malus</taxon>
    </lineage>
</organism>
<evidence type="ECO:0000256" key="11">
    <source>
        <dbReference type="ARBA" id="ARBA00023136"/>
    </source>
</evidence>
<feature type="binding site" description="axial binding residue" evidence="12">
    <location>
        <position position="474"/>
    </location>
    <ligand>
        <name>heme</name>
        <dbReference type="ChEBI" id="CHEBI:30413"/>
    </ligand>
    <ligandPart>
        <name>Fe</name>
        <dbReference type="ChEBI" id="CHEBI:18248"/>
    </ligandPart>
</feature>
<dbReference type="Proteomes" id="UP000290289">
    <property type="component" value="Chromosome 4"/>
</dbReference>
<evidence type="ECO:0000256" key="5">
    <source>
        <dbReference type="ARBA" id="ARBA00022692"/>
    </source>
</evidence>
<evidence type="ECO:0000313" key="15">
    <source>
        <dbReference type="Proteomes" id="UP000290289"/>
    </source>
</evidence>
<evidence type="ECO:0000256" key="10">
    <source>
        <dbReference type="ARBA" id="ARBA00023033"/>
    </source>
</evidence>
<dbReference type="PRINTS" id="PR00385">
    <property type="entry name" value="P450"/>
</dbReference>
<evidence type="ECO:0000256" key="1">
    <source>
        <dbReference type="ARBA" id="ARBA00001971"/>
    </source>
</evidence>
<keyword evidence="11 13" id="KW-0472">Membrane</keyword>
<dbReference type="InterPro" id="IPR050651">
    <property type="entry name" value="Plant_Cytochrome_P450_Monoox"/>
</dbReference>